<feature type="compositionally biased region" description="Basic and acidic residues" evidence="1">
    <location>
        <begin position="27"/>
        <end position="38"/>
    </location>
</feature>
<name>A0A2D3LJP5_PREIN</name>
<evidence type="ECO:0000313" key="2">
    <source>
        <dbReference type="EMBL" id="ATV30761.1"/>
    </source>
</evidence>
<gene>
    <name evidence="2" type="ORF">CTM46_04450</name>
</gene>
<accession>A0A2D3LJP5</accession>
<evidence type="ECO:0000313" key="3">
    <source>
        <dbReference type="Proteomes" id="UP000230742"/>
    </source>
</evidence>
<dbReference type="AlphaFoldDB" id="A0A2D3LJP5"/>
<organism evidence="2 3">
    <name type="scientific">Prevotella intermedia</name>
    <dbReference type="NCBI Taxonomy" id="28131"/>
    <lineage>
        <taxon>Bacteria</taxon>
        <taxon>Pseudomonadati</taxon>
        <taxon>Bacteroidota</taxon>
        <taxon>Bacteroidia</taxon>
        <taxon>Bacteroidales</taxon>
        <taxon>Prevotellaceae</taxon>
        <taxon>Prevotella</taxon>
    </lineage>
</organism>
<reference evidence="2 3" key="1">
    <citation type="submission" date="2017-11" db="EMBL/GenBank/DDBJ databases">
        <title>Genome sequencing of Prevotella intermedia KCOM 1949.</title>
        <authorList>
            <person name="Kook J.-K."/>
            <person name="Park S.-N."/>
            <person name="Lim Y.K."/>
        </authorList>
    </citation>
    <scope>NUCLEOTIDE SEQUENCE [LARGE SCALE GENOMIC DNA]</scope>
    <source>
        <strain evidence="2 3">KCOM 1949</strain>
    </source>
</reference>
<dbReference type="RefSeq" id="WP_083797841.1">
    <property type="nucleotide sequence ID" value="NZ_CP024727.1"/>
</dbReference>
<dbReference type="EMBL" id="CP024727">
    <property type="protein sequence ID" value="ATV30761.1"/>
    <property type="molecule type" value="Genomic_DNA"/>
</dbReference>
<protein>
    <submittedName>
        <fullName evidence="2">Uncharacterized protein</fullName>
    </submittedName>
</protein>
<feature type="region of interest" description="Disordered" evidence="1">
    <location>
        <begin position="27"/>
        <end position="68"/>
    </location>
</feature>
<evidence type="ECO:0000256" key="1">
    <source>
        <dbReference type="SAM" id="MobiDB-lite"/>
    </source>
</evidence>
<proteinExistence type="predicted"/>
<sequence>MLKPSYRGEHRVPRLVCLLLRGTEKCSENGRHKQEKLGRKGSKGANRKENDSESDFIGLPKPASFFLG</sequence>
<dbReference type="Proteomes" id="UP000230742">
    <property type="component" value="Chromosome 1"/>
</dbReference>